<comment type="caution">
    <text evidence="2">The sequence shown here is derived from an EMBL/GenBank/DDBJ whole genome shotgun (WGS) entry which is preliminary data.</text>
</comment>
<dbReference type="AlphaFoldDB" id="A0A226E144"/>
<keyword evidence="3" id="KW-1185">Reference proteome</keyword>
<protein>
    <submittedName>
        <fullName evidence="2">Uncharacterized protein</fullName>
    </submittedName>
</protein>
<dbReference type="Proteomes" id="UP000198287">
    <property type="component" value="Unassembled WGS sequence"/>
</dbReference>
<feature type="chain" id="PRO_5012872533" evidence="1">
    <location>
        <begin position="23"/>
        <end position="394"/>
    </location>
</feature>
<evidence type="ECO:0000256" key="1">
    <source>
        <dbReference type="SAM" id="SignalP"/>
    </source>
</evidence>
<evidence type="ECO:0000313" key="3">
    <source>
        <dbReference type="Proteomes" id="UP000198287"/>
    </source>
</evidence>
<accession>A0A226E144</accession>
<sequence length="394" mass="44493">MILTNWLLYFWILQTGILQVNAIKHFSYLNLLSISFKACICPNEWKYGLPAKICGKEITAINGDKTCKPQAVYNCTELGGVGTIPPRMDCSNHNFCEMIFTRACRTEECCKDQRRKRGCIDLVNYKYRHQTLGKPDQPNPVSPSQYPAVRENVFEACLKDYPENALRVYGTKAQNLSIFFKACICPKEWKYGLPARICGKEITAINNDNSCEPQFIYDCIELGGVATISVEKNCSESGHEFCEMFSSQGCRTEEYCKEERRKRRCTNVVQTLQNRHLTLGKRGQPNPVSPSQYPAVRENVFEACLKDYPENSQRVLAFARKSGNLDGQAASAARKSQPSLMIIHVNLNLSTIAQNLGELRFPFGGTVLRPRTNSVKFIYLESATLKNAAEKNDA</sequence>
<name>A0A226E144_FOLCA</name>
<feature type="signal peptide" evidence="1">
    <location>
        <begin position="1"/>
        <end position="22"/>
    </location>
</feature>
<organism evidence="2 3">
    <name type="scientific">Folsomia candida</name>
    <name type="common">Springtail</name>
    <dbReference type="NCBI Taxonomy" id="158441"/>
    <lineage>
        <taxon>Eukaryota</taxon>
        <taxon>Metazoa</taxon>
        <taxon>Ecdysozoa</taxon>
        <taxon>Arthropoda</taxon>
        <taxon>Hexapoda</taxon>
        <taxon>Collembola</taxon>
        <taxon>Entomobryomorpha</taxon>
        <taxon>Isotomoidea</taxon>
        <taxon>Isotomidae</taxon>
        <taxon>Proisotominae</taxon>
        <taxon>Folsomia</taxon>
    </lineage>
</organism>
<dbReference type="EMBL" id="LNIX01000008">
    <property type="protein sequence ID" value="OXA51253.1"/>
    <property type="molecule type" value="Genomic_DNA"/>
</dbReference>
<gene>
    <name evidence="2" type="ORF">Fcan01_14408</name>
</gene>
<evidence type="ECO:0000313" key="2">
    <source>
        <dbReference type="EMBL" id="OXA51253.1"/>
    </source>
</evidence>
<reference evidence="2 3" key="1">
    <citation type="submission" date="2015-12" db="EMBL/GenBank/DDBJ databases">
        <title>The genome of Folsomia candida.</title>
        <authorList>
            <person name="Faddeeva A."/>
            <person name="Derks M.F."/>
            <person name="Anvar Y."/>
            <person name="Smit S."/>
            <person name="Van Straalen N."/>
            <person name="Roelofs D."/>
        </authorList>
    </citation>
    <scope>NUCLEOTIDE SEQUENCE [LARGE SCALE GENOMIC DNA]</scope>
    <source>
        <strain evidence="2 3">VU population</strain>
        <tissue evidence="2">Whole body</tissue>
    </source>
</reference>
<proteinExistence type="predicted"/>
<keyword evidence="1" id="KW-0732">Signal</keyword>